<name>A0AAN8WMT7_HALRR</name>
<organism evidence="2 3">
    <name type="scientific">Halocaridina rubra</name>
    <name type="common">Hawaiian red shrimp</name>
    <dbReference type="NCBI Taxonomy" id="373956"/>
    <lineage>
        <taxon>Eukaryota</taxon>
        <taxon>Metazoa</taxon>
        <taxon>Ecdysozoa</taxon>
        <taxon>Arthropoda</taxon>
        <taxon>Crustacea</taxon>
        <taxon>Multicrustacea</taxon>
        <taxon>Malacostraca</taxon>
        <taxon>Eumalacostraca</taxon>
        <taxon>Eucarida</taxon>
        <taxon>Decapoda</taxon>
        <taxon>Pleocyemata</taxon>
        <taxon>Caridea</taxon>
        <taxon>Atyoidea</taxon>
        <taxon>Atyidae</taxon>
        <taxon>Halocaridina</taxon>
    </lineage>
</organism>
<dbReference type="AlphaFoldDB" id="A0AAN8WMT7"/>
<dbReference type="InterPro" id="IPR014020">
    <property type="entry name" value="Tensin_C2-dom"/>
</dbReference>
<dbReference type="SUPFAM" id="SSF49562">
    <property type="entry name" value="C2 domain (Calcium/lipid-binding domain, CaLB)"/>
    <property type="match status" value="1"/>
</dbReference>
<gene>
    <name evidence="2" type="primary">TPTE2_1</name>
    <name evidence="2" type="ORF">SK128_007033</name>
</gene>
<feature type="domain" description="C2 tensin-type" evidence="1">
    <location>
        <begin position="1"/>
        <end position="106"/>
    </location>
</feature>
<evidence type="ECO:0000313" key="3">
    <source>
        <dbReference type="Proteomes" id="UP001381693"/>
    </source>
</evidence>
<dbReference type="Gene3D" id="2.60.40.1110">
    <property type="match status" value="1"/>
</dbReference>
<comment type="caution">
    <text evidence="2">The sequence shown here is derived from an EMBL/GenBank/DDBJ whole genome shotgun (WGS) entry which is preliminary data.</text>
</comment>
<evidence type="ECO:0000313" key="2">
    <source>
        <dbReference type="EMBL" id="KAK7068896.1"/>
    </source>
</evidence>
<dbReference type="Proteomes" id="UP001381693">
    <property type="component" value="Unassembled WGS sequence"/>
</dbReference>
<accession>A0AAN8WMT7</accession>
<keyword evidence="3" id="KW-1185">Reference proteome</keyword>
<evidence type="ECO:0000259" key="1">
    <source>
        <dbReference type="PROSITE" id="PS51182"/>
    </source>
</evidence>
<dbReference type="EMBL" id="JAXCGZ010017088">
    <property type="protein sequence ID" value="KAK7068896.1"/>
    <property type="molecule type" value="Genomic_DNA"/>
</dbReference>
<dbReference type="SMART" id="SM01326">
    <property type="entry name" value="PTEN_C2"/>
    <property type="match status" value="1"/>
</dbReference>
<dbReference type="InterPro" id="IPR035892">
    <property type="entry name" value="C2_domain_sf"/>
</dbReference>
<dbReference type="PROSITE" id="PS51182">
    <property type="entry name" value="C2_TENSIN"/>
    <property type="match status" value="1"/>
</dbReference>
<dbReference type="Pfam" id="PF10409">
    <property type="entry name" value="PTEN_C2"/>
    <property type="match status" value="1"/>
</dbReference>
<protein>
    <submittedName>
        <fullName evidence="2">Phosphatidylinositol 3,4,5-trisphosphate 3-phosphatase tpte2</fullName>
    </submittedName>
</protein>
<reference evidence="2 3" key="1">
    <citation type="submission" date="2023-11" db="EMBL/GenBank/DDBJ databases">
        <title>Halocaridina rubra genome assembly.</title>
        <authorList>
            <person name="Smith C."/>
        </authorList>
    </citation>
    <scope>NUCLEOTIDE SEQUENCE [LARGE SCALE GENOMIC DNA]</scope>
    <source>
        <strain evidence="2">EP-1</strain>
        <tissue evidence="2">Whole</tissue>
    </source>
</reference>
<proteinExistence type="predicted"/>
<sequence>MCQGKWVMDILLTDITPMDTSQTDISPNKHSMNGYPAKWTFGKKVITDRKIPCGYENSPFFFWFNTGFINNKKLRLERHELDNPHKSKTWHVFNEDFAVTVEFENDTMTKAY</sequence>